<name>A0A1H8LC88_9RHOB</name>
<proteinExistence type="predicted"/>
<sequence length="338" mass="38783">MNVIRWNSRRTPCRRNIPSGTDLGILTRARTRIPLRNAQWLIKEAKSRQPDKSQWVHRVPRSYLDSLVDLTVELFIQQKPGMSVDDIKSTFKAYLENRHTTELGTSCDSGFFLFYIGSGSAAGKSLIERNFELARFGVDLDRLFQRANVTPSATRTCSGRPDELPARFFLLAYVTLPDAIDAKLRDPLPRPKPATPSVRTRTIQVLEDLRKLPKSARRDHTICLVEKLRKRDTDSRYVIEQWANAYANMASGGAPPPWHKTEDARAEFRTLVRLIKSRNGFRDRILGLNDDVFAGLMRVNREYQLTGSAAPSNTARRMRDWIFDQQHNPKSIYSCYND</sequence>
<keyword evidence="2" id="KW-1185">Reference proteome</keyword>
<gene>
    <name evidence="1" type="ORF">SAMN04488011_11013</name>
</gene>
<dbReference type="EMBL" id="FOCM01000010">
    <property type="protein sequence ID" value="SEO02774.1"/>
    <property type="molecule type" value="Genomic_DNA"/>
</dbReference>
<evidence type="ECO:0000313" key="2">
    <source>
        <dbReference type="Proteomes" id="UP000199372"/>
    </source>
</evidence>
<dbReference type="AlphaFoldDB" id="A0A1H8LC88"/>
<evidence type="ECO:0000313" key="1">
    <source>
        <dbReference type="EMBL" id="SEO02774.1"/>
    </source>
</evidence>
<accession>A0A1H8LC88</accession>
<dbReference type="Proteomes" id="UP000199372">
    <property type="component" value="Unassembled WGS sequence"/>
</dbReference>
<protein>
    <submittedName>
        <fullName evidence="1">Uncharacterized protein</fullName>
    </submittedName>
</protein>
<organism evidence="1 2">
    <name type="scientific">Palleronia pelagia</name>
    <dbReference type="NCBI Taxonomy" id="387096"/>
    <lineage>
        <taxon>Bacteria</taxon>
        <taxon>Pseudomonadati</taxon>
        <taxon>Pseudomonadota</taxon>
        <taxon>Alphaproteobacteria</taxon>
        <taxon>Rhodobacterales</taxon>
        <taxon>Roseobacteraceae</taxon>
        <taxon>Palleronia</taxon>
    </lineage>
</organism>
<reference evidence="2" key="1">
    <citation type="submission" date="2016-10" db="EMBL/GenBank/DDBJ databases">
        <authorList>
            <person name="Varghese N."/>
            <person name="Submissions S."/>
        </authorList>
    </citation>
    <scope>NUCLEOTIDE SEQUENCE [LARGE SCALE GENOMIC DNA]</scope>
    <source>
        <strain evidence="2">DSM 26893</strain>
    </source>
</reference>